<comment type="caution">
    <text evidence="4">The sequence shown here is derived from an EMBL/GenBank/DDBJ whole genome shotgun (WGS) entry which is preliminary data.</text>
</comment>
<dbReference type="InterPro" id="IPR057326">
    <property type="entry name" value="KR_dom"/>
</dbReference>
<accession>A0A6L6PC01</accession>
<dbReference type="Gene3D" id="3.40.50.720">
    <property type="entry name" value="NAD(P)-binding Rossmann-like Domain"/>
    <property type="match status" value="1"/>
</dbReference>
<protein>
    <submittedName>
        <fullName evidence="4">Acetoacetyl-CoA reductase</fullName>
        <ecNumber evidence="4">1.1.1.36</ecNumber>
    </submittedName>
</protein>
<sequence length="241" mass="25384">MERIALVTGGTRGIGAAIARRLARDGYKVAAIYHGNGAAAEAFRQETGIRVYRWDVSDFDACGAGAAAVARDLGGDIDILVNNAGITRDVMLHKMSPTQWNEVIASDLTSCFNMCRAVIAAMRDKGYGRIVNISSVNGQRGQLGQTNYAAAKAGMLGLTKALALESAARGITVNAVAPGYIATDMVAAMPDEVLQKIRAQIPVARLGRPDEVARIVQFLVSEEAGFITGSTFSANGGQYMG</sequence>
<dbReference type="InterPro" id="IPR050259">
    <property type="entry name" value="SDR"/>
</dbReference>
<dbReference type="PANTHER" id="PTHR42879:SF2">
    <property type="entry name" value="3-OXOACYL-[ACYL-CARRIER-PROTEIN] REDUCTASE FABG"/>
    <property type="match status" value="1"/>
</dbReference>
<dbReference type="FunFam" id="3.40.50.720:FF:000173">
    <property type="entry name" value="3-oxoacyl-[acyl-carrier protein] reductase"/>
    <property type="match status" value="1"/>
</dbReference>
<evidence type="ECO:0000259" key="3">
    <source>
        <dbReference type="SMART" id="SM00822"/>
    </source>
</evidence>
<evidence type="ECO:0000313" key="4">
    <source>
        <dbReference type="EMBL" id="MTV36353.1"/>
    </source>
</evidence>
<dbReference type="GO" id="GO:0032787">
    <property type="term" value="P:monocarboxylic acid metabolic process"/>
    <property type="evidence" value="ECO:0007669"/>
    <property type="project" value="UniProtKB-ARBA"/>
</dbReference>
<dbReference type="InterPro" id="IPR011283">
    <property type="entry name" value="Acetoacetyl-CoA_reductase"/>
</dbReference>
<keyword evidence="2 4" id="KW-0560">Oxidoreductase</keyword>
<dbReference type="NCBIfam" id="NF009464">
    <property type="entry name" value="PRK12824.1"/>
    <property type="match status" value="1"/>
</dbReference>
<evidence type="ECO:0000313" key="5">
    <source>
        <dbReference type="Proteomes" id="UP000475582"/>
    </source>
</evidence>
<evidence type="ECO:0000256" key="2">
    <source>
        <dbReference type="ARBA" id="ARBA00023002"/>
    </source>
</evidence>
<dbReference type="EC" id="1.1.1.36" evidence="4"/>
<reference evidence="4 5" key="1">
    <citation type="submission" date="2019-11" db="EMBL/GenBank/DDBJ databases">
        <title>Type strains purchased from KCTC, JCM and DSMZ.</title>
        <authorList>
            <person name="Lu H."/>
        </authorList>
    </citation>
    <scope>NUCLEOTIDE SEQUENCE [LARGE SCALE GENOMIC DNA]</scope>
    <source>
        <strain evidence="4 5">KCTC 22382</strain>
    </source>
</reference>
<proteinExistence type="inferred from homology"/>
<dbReference type="RefSeq" id="WP_155461690.1">
    <property type="nucleotide sequence ID" value="NZ_WNKY01000001.1"/>
</dbReference>
<dbReference type="PRINTS" id="PR00081">
    <property type="entry name" value="GDHRDH"/>
</dbReference>
<dbReference type="InterPro" id="IPR002347">
    <property type="entry name" value="SDR_fam"/>
</dbReference>
<feature type="domain" description="Ketoreductase" evidence="3">
    <location>
        <begin position="3"/>
        <end position="179"/>
    </location>
</feature>
<dbReference type="PROSITE" id="PS00061">
    <property type="entry name" value="ADH_SHORT"/>
    <property type="match status" value="1"/>
</dbReference>
<dbReference type="GO" id="GO:0042619">
    <property type="term" value="P:poly-hydroxybutyrate biosynthetic process"/>
    <property type="evidence" value="ECO:0007669"/>
    <property type="project" value="InterPro"/>
</dbReference>
<dbReference type="OrthoDB" id="9802564at2"/>
<dbReference type="Proteomes" id="UP000475582">
    <property type="component" value="Unassembled WGS sequence"/>
</dbReference>
<evidence type="ECO:0000256" key="1">
    <source>
        <dbReference type="ARBA" id="ARBA00006484"/>
    </source>
</evidence>
<dbReference type="GO" id="GO:0018454">
    <property type="term" value="F:acetoacetyl-CoA reductase activity"/>
    <property type="evidence" value="ECO:0007669"/>
    <property type="project" value="UniProtKB-EC"/>
</dbReference>
<dbReference type="AlphaFoldDB" id="A0A6L6PC01"/>
<keyword evidence="5" id="KW-1185">Reference proteome</keyword>
<organism evidence="4 5">
    <name type="scientific">Duganella radicis</name>
    <dbReference type="NCBI Taxonomy" id="551988"/>
    <lineage>
        <taxon>Bacteria</taxon>
        <taxon>Pseudomonadati</taxon>
        <taxon>Pseudomonadota</taxon>
        <taxon>Betaproteobacteria</taxon>
        <taxon>Burkholderiales</taxon>
        <taxon>Oxalobacteraceae</taxon>
        <taxon>Telluria group</taxon>
        <taxon>Duganella</taxon>
    </lineage>
</organism>
<dbReference type="NCBIfam" id="TIGR01829">
    <property type="entry name" value="AcAcCoA_reduct"/>
    <property type="match status" value="1"/>
</dbReference>
<dbReference type="PANTHER" id="PTHR42879">
    <property type="entry name" value="3-OXOACYL-(ACYL-CARRIER-PROTEIN) REDUCTASE"/>
    <property type="match status" value="1"/>
</dbReference>
<gene>
    <name evidence="4" type="primary">phbB</name>
    <name evidence="4" type="ORF">GM676_01995</name>
</gene>
<dbReference type="EMBL" id="WNKY01000001">
    <property type="protein sequence ID" value="MTV36353.1"/>
    <property type="molecule type" value="Genomic_DNA"/>
</dbReference>
<dbReference type="SUPFAM" id="SSF51735">
    <property type="entry name" value="NAD(P)-binding Rossmann-fold domains"/>
    <property type="match status" value="1"/>
</dbReference>
<dbReference type="CDD" id="cd05333">
    <property type="entry name" value="BKR_SDR_c"/>
    <property type="match status" value="1"/>
</dbReference>
<comment type="similarity">
    <text evidence="1">Belongs to the short-chain dehydrogenases/reductases (SDR) family.</text>
</comment>
<dbReference type="InterPro" id="IPR036291">
    <property type="entry name" value="NAD(P)-bd_dom_sf"/>
</dbReference>
<dbReference type="Pfam" id="PF13561">
    <property type="entry name" value="adh_short_C2"/>
    <property type="match status" value="1"/>
</dbReference>
<name>A0A6L6PC01_9BURK</name>
<dbReference type="PRINTS" id="PR00080">
    <property type="entry name" value="SDRFAMILY"/>
</dbReference>
<dbReference type="NCBIfam" id="NF009466">
    <property type="entry name" value="PRK12826.1-2"/>
    <property type="match status" value="1"/>
</dbReference>
<dbReference type="GO" id="GO:0005737">
    <property type="term" value="C:cytoplasm"/>
    <property type="evidence" value="ECO:0007669"/>
    <property type="project" value="InterPro"/>
</dbReference>
<dbReference type="InterPro" id="IPR020904">
    <property type="entry name" value="Sc_DH/Rdtase_CS"/>
</dbReference>
<dbReference type="SMART" id="SM00822">
    <property type="entry name" value="PKS_KR"/>
    <property type="match status" value="1"/>
</dbReference>